<dbReference type="Proteomes" id="UP000772618">
    <property type="component" value="Unassembled WGS sequence"/>
</dbReference>
<evidence type="ECO:0000259" key="3">
    <source>
        <dbReference type="Pfam" id="PF02719"/>
    </source>
</evidence>
<keyword evidence="2" id="KW-0472">Membrane</keyword>
<evidence type="ECO:0000256" key="1">
    <source>
        <dbReference type="ARBA" id="ARBA00007430"/>
    </source>
</evidence>
<dbReference type="InterPro" id="IPR036291">
    <property type="entry name" value="NAD(P)-bd_dom_sf"/>
</dbReference>
<feature type="transmembrane region" description="Helical" evidence="2">
    <location>
        <begin position="86"/>
        <end position="109"/>
    </location>
</feature>
<reference evidence="4 5" key="1">
    <citation type="submission" date="2021-05" db="EMBL/GenBank/DDBJ databases">
        <title>A Polyphasic approach of four new species of the genus Ohtaekwangia: Ohtaekwangia histidinii sp. nov., Ohtaekwangia cretensis sp. nov., Ohtaekwangia indiensis sp. nov., Ohtaekwangia reichenbachii sp. nov. from diverse environment.</title>
        <authorList>
            <person name="Octaviana S."/>
        </authorList>
    </citation>
    <scope>NUCLEOTIDE SEQUENCE [LARGE SCALE GENOMIC DNA]</scope>
    <source>
        <strain evidence="4 5">PWU20</strain>
    </source>
</reference>
<protein>
    <submittedName>
        <fullName evidence="4">Polysaccharide biosynthesis protein</fullName>
    </submittedName>
</protein>
<accession>A0ABS5VWY6</accession>
<keyword evidence="5" id="KW-1185">Reference proteome</keyword>
<evidence type="ECO:0000313" key="5">
    <source>
        <dbReference type="Proteomes" id="UP000772618"/>
    </source>
</evidence>
<feature type="domain" description="Polysaccharide biosynthesis protein CapD-like" evidence="3">
    <location>
        <begin position="295"/>
        <end position="583"/>
    </location>
</feature>
<dbReference type="PANTHER" id="PTHR43318">
    <property type="entry name" value="UDP-N-ACETYLGLUCOSAMINE 4,6-DEHYDRATASE"/>
    <property type="match status" value="1"/>
</dbReference>
<evidence type="ECO:0000313" key="4">
    <source>
        <dbReference type="EMBL" id="MBT1705352.1"/>
    </source>
</evidence>
<sequence length="637" mass="72105">MFQYSVIKWFYSLSILPRWVIILIDILFLAFSTVLAYLLRFNFVIEDIIKNHFFSGLILSIACGAISIIFLGSYKGIVRYTGIQDGVRIFFTLILNLAFVCVVNLVVYANTGVNLIPYSVVLISYLASFLFLFNYRLLVKYVFSFYRKGVLKNSKVLIFGSGQTGLITKHVIDSSPLSKVYGFLEDDERKIGKVINGSKIYSAKQEDLEELLVNLGIDELIITVKNLSISRKNELVDTCLKFHVKIRIVPPVDRWVKGELSLNQIKEINIEDLLGRDVIRLTNPELRKNIAGKNICITGAAGSIGSELVRQIVQYHPSSVILIDQAESPLFEIDREVQSMDTGVKVYSYVADITQEERLVKIFGSHQIHTIFHAAAYKHVPLMESNPAEAVRCNILGTKILADLAVHFHVERFVMISTDKAVNPTNVMGCSKRIAEIYVQSLNRHLEDVSIKRTRFITTRFGNVLGSNGSVIPVFKKQIEAGGPITVTHPSITRYFMTIPEACQLVLEAGVMGRGGEIFIFDMGESVKIVDLAKKMILLSGLEPDRDIDIVFTGLRDGEKLYEELLNNHENTMPTHHQKIMIARVREYEYARINHLIDLFNDNEVVGNELRMVSLMKEIVPEYKSKFSRFEALDTSK</sequence>
<feature type="transmembrane region" description="Helical" evidence="2">
    <location>
        <begin position="115"/>
        <end position="138"/>
    </location>
</feature>
<feature type="transmembrane region" description="Helical" evidence="2">
    <location>
        <begin position="53"/>
        <end position="74"/>
    </location>
</feature>
<dbReference type="InterPro" id="IPR003869">
    <property type="entry name" value="Polysac_CapD-like"/>
</dbReference>
<proteinExistence type="inferred from homology"/>
<comment type="caution">
    <text evidence="4">The sequence shown here is derived from an EMBL/GenBank/DDBJ whole genome shotgun (WGS) entry which is preliminary data.</text>
</comment>
<dbReference type="EMBL" id="JAHESD010000053">
    <property type="protein sequence ID" value="MBT1705352.1"/>
    <property type="molecule type" value="Genomic_DNA"/>
</dbReference>
<feature type="transmembrane region" description="Helical" evidence="2">
    <location>
        <begin position="20"/>
        <end position="41"/>
    </location>
</feature>
<comment type="similarity">
    <text evidence="1">Belongs to the polysaccharide synthase family.</text>
</comment>
<keyword evidence="2" id="KW-0812">Transmembrane</keyword>
<keyword evidence="2" id="KW-1133">Transmembrane helix</keyword>
<dbReference type="Pfam" id="PF02719">
    <property type="entry name" value="Polysacc_synt_2"/>
    <property type="match status" value="1"/>
</dbReference>
<dbReference type="Gene3D" id="3.40.50.720">
    <property type="entry name" value="NAD(P)-binding Rossmann-like Domain"/>
    <property type="match status" value="2"/>
</dbReference>
<dbReference type="CDD" id="cd05237">
    <property type="entry name" value="UDP_invert_4-6DH_SDR_e"/>
    <property type="match status" value="1"/>
</dbReference>
<gene>
    <name evidence="4" type="ORF">KK060_18825</name>
</gene>
<dbReference type="RefSeq" id="WP_254155302.1">
    <property type="nucleotide sequence ID" value="NZ_JAHESD010000053.1"/>
</dbReference>
<organism evidence="4 5">
    <name type="scientific">Chryseosolibacter indicus</name>
    <dbReference type="NCBI Taxonomy" id="2782351"/>
    <lineage>
        <taxon>Bacteria</taxon>
        <taxon>Pseudomonadati</taxon>
        <taxon>Bacteroidota</taxon>
        <taxon>Cytophagia</taxon>
        <taxon>Cytophagales</taxon>
        <taxon>Chryseotaleaceae</taxon>
        <taxon>Chryseosolibacter</taxon>
    </lineage>
</organism>
<evidence type="ECO:0000256" key="2">
    <source>
        <dbReference type="SAM" id="Phobius"/>
    </source>
</evidence>
<dbReference type="InterPro" id="IPR051203">
    <property type="entry name" value="Polysaccharide_Synthase-Rel"/>
</dbReference>
<dbReference type="PANTHER" id="PTHR43318:SF1">
    <property type="entry name" value="POLYSACCHARIDE BIOSYNTHESIS PROTEIN EPSC-RELATED"/>
    <property type="match status" value="1"/>
</dbReference>
<dbReference type="SUPFAM" id="SSF51735">
    <property type="entry name" value="NAD(P)-binding Rossmann-fold domains"/>
    <property type="match status" value="2"/>
</dbReference>
<name>A0ABS5VWY6_9BACT</name>